<keyword evidence="2" id="KW-1185">Reference proteome</keyword>
<proteinExistence type="predicted"/>
<gene>
    <name evidence="1" type="ORF">RZO55_25435</name>
</gene>
<evidence type="ECO:0000313" key="2">
    <source>
        <dbReference type="Proteomes" id="UP001276854"/>
    </source>
</evidence>
<accession>A0ABU4GTG1</accession>
<comment type="caution">
    <text evidence="1">The sequence shown here is derived from an EMBL/GenBank/DDBJ whole genome shotgun (WGS) entry which is preliminary data.</text>
</comment>
<reference evidence="1 2" key="1">
    <citation type="submission" date="2023-10" db="EMBL/GenBank/DDBJ databases">
        <title>A novel Glycoside Hydrolase 43-Like Enzyme from Clostrdium boliviensis is an Endo-xylanase, and a Candidate for Xylooligosaccharides Production from Different Xylan Substrates.</title>
        <authorList>
            <person name="Alvarez M.T."/>
            <person name="Rocabado-Villegas L.R."/>
            <person name="Salas-Veizaga D.M."/>
            <person name="Linares-Pasten J.A."/>
            <person name="Gudmundsdottir E.E."/>
            <person name="Hreggvidsson G.O."/>
            <person name="Adlercreutz P."/>
            <person name="Nordberg Karlsson E."/>
        </authorList>
    </citation>
    <scope>NUCLEOTIDE SEQUENCE [LARGE SCALE GENOMIC DNA]</scope>
    <source>
        <strain evidence="1 2">E-1</strain>
    </source>
</reference>
<evidence type="ECO:0000313" key="1">
    <source>
        <dbReference type="EMBL" id="MDW2800915.1"/>
    </source>
</evidence>
<organism evidence="1 2">
    <name type="scientific">Clostridium boliviensis</name>
    <dbReference type="NCBI Taxonomy" id="318465"/>
    <lineage>
        <taxon>Bacteria</taxon>
        <taxon>Bacillati</taxon>
        <taxon>Bacillota</taxon>
        <taxon>Clostridia</taxon>
        <taxon>Eubacteriales</taxon>
        <taxon>Clostridiaceae</taxon>
        <taxon>Clostridium</taxon>
    </lineage>
</organism>
<name>A0ABU4GTG1_9CLOT</name>
<dbReference type="Proteomes" id="UP001276854">
    <property type="component" value="Unassembled WGS sequence"/>
</dbReference>
<dbReference type="EMBL" id="JAWONS010000329">
    <property type="protein sequence ID" value="MDW2800915.1"/>
    <property type="molecule type" value="Genomic_DNA"/>
</dbReference>
<sequence>MEEPIRNNTHNIFKGTIGESEVQMNIRREGNSLTASYITRTDDEKTLRGEMKSPTEFELNDNEGGYLKGTVYDGNLKGTGNISGKDVTISMYLSTFMPIGYDHDDYYSGDHIMSRQMTSTEVENFAKQIKESMTDKEKFIKLFRYPLDIRVNKKVIPVQNEDEMSDQIDTLFAETDFREKIETMYTKYLFTNYQGVCVENGILWFDKDDNGDFKIWSLNYRDSNYLN</sequence>
<dbReference type="RefSeq" id="WP_318067076.1">
    <property type="nucleotide sequence ID" value="NZ_JAWONS010000329.1"/>
</dbReference>
<protein>
    <submittedName>
        <fullName evidence="1">Uncharacterized protein</fullName>
    </submittedName>
</protein>